<evidence type="ECO:0000256" key="1">
    <source>
        <dbReference type="ARBA" id="ARBA00006926"/>
    </source>
</evidence>
<dbReference type="InterPro" id="IPR036249">
    <property type="entry name" value="Thioredoxin-like_sf"/>
</dbReference>
<dbReference type="RefSeq" id="WP_092323909.1">
    <property type="nucleotide sequence ID" value="NZ_FNFU01000012.1"/>
</dbReference>
<keyword evidence="2 5" id="KW-0575">Peroxidase</keyword>
<dbReference type="FunFam" id="3.40.30.10:FF:000010">
    <property type="entry name" value="Glutathione peroxidase"/>
    <property type="match status" value="1"/>
</dbReference>
<organism evidence="6 7">
    <name type="scientific">Cryobacterium psychrotolerans</name>
    <dbReference type="NCBI Taxonomy" id="386301"/>
    <lineage>
        <taxon>Bacteria</taxon>
        <taxon>Bacillati</taxon>
        <taxon>Actinomycetota</taxon>
        <taxon>Actinomycetes</taxon>
        <taxon>Micrococcales</taxon>
        <taxon>Microbacteriaceae</taxon>
        <taxon>Cryobacterium</taxon>
    </lineage>
</organism>
<dbReference type="SUPFAM" id="SSF52833">
    <property type="entry name" value="Thioredoxin-like"/>
    <property type="match status" value="1"/>
</dbReference>
<evidence type="ECO:0000256" key="2">
    <source>
        <dbReference type="ARBA" id="ARBA00022559"/>
    </source>
</evidence>
<dbReference type="AlphaFoldDB" id="A0A1G9EGU3"/>
<reference evidence="6 7" key="1">
    <citation type="submission" date="2016-10" db="EMBL/GenBank/DDBJ databases">
        <authorList>
            <person name="de Groot N.N."/>
        </authorList>
    </citation>
    <scope>NUCLEOTIDE SEQUENCE [LARGE SCALE GENOMIC DNA]</scope>
    <source>
        <strain evidence="6 7">CGMCC 1.5382</strain>
    </source>
</reference>
<evidence type="ECO:0000313" key="7">
    <source>
        <dbReference type="Proteomes" id="UP000198701"/>
    </source>
</evidence>
<dbReference type="STRING" id="386301.SAMN05216282_11243"/>
<dbReference type="PANTHER" id="PTHR11592:SF78">
    <property type="entry name" value="GLUTATHIONE PEROXIDASE"/>
    <property type="match status" value="1"/>
</dbReference>
<dbReference type="EMBL" id="FNFU01000012">
    <property type="protein sequence ID" value="SDK75271.1"/>
    <property type="molecule type" value="Genomic_DNA"/>
</dbReference>
<dbReference type="OrthoDB" id="9785502at2"/>
<dbReference type="CDD" id="cd00340">
    <property type="entry name" value="GSH_Peroxidase"/>
    <property type="match status" value="1"/>
</dbReference>
<dbReference type="GO" id="GO:0034599">
    <property type="term" value="P:cellular response to oxidative stress"/>
    <property type="evidence" value="ECO:0007669"/>
    <property type="project" value="TreeGrafter"/>
</dbReference>
<sequence>MTASTLYEIPLTLIDGTETTFDRFRGKTVLVVNVASKCGFTPQYAGLEALYRRYKDEGFVVLGLPCNQFMGQEPGDEADIASFCELNFGVSFPLTEKVDVRGKHQHPLYAELTTFKSGPLPGLIKWNFEKFLVNSAGQVVDRFASTVEPESEQIVRAISRETAVVRAKTPE</sequence>
<dbReference type="Pfam" id="PF00255">
    <property type="entry name" value="GSHPx"/>
    <property type="match status" value="1"/>
</dbReference>
<keyword evidence="3 5" id="KW-0560">Oxidoreductase</keyword>
<dbReference type="Proteomes" id="UP000198701">
    <property type="component" value="Unassembled WGS sequence"/>
</dbReference>
<evidence type="ECO:0000256" key="3">
    <source>
        <dbReference type="ARBA" id="ARBA00023002"/>
    </source>
</evidence>
<protein>
    <recommendedName>
        <fullName evidence="5">Glutathione peroxidase</fullName>
    </recommendedName>
</protein>
<evidence type="ECO:0000313" key="6">
    <source>
        <dbReference type="EMBL" id="SDK75271.1"/>
    </source>
</evidence>
<dbReference type="InterPro" id="IPR000889">
    <property type="entry name" value="Glutathione_peroxidase"/>
</dbReference>
<feature type="active site" evidence="4">
    <location>
        <position position="38"/>
    </location>
</feature>
<dbReference type="PIRSF" id="PIRSF000303">
    <property type="entry name" value="Glutathion_perox"/>
    <property type="match status" value="1"/>
</dbReference>
<proteinExistence type="inferred from homology"/>
<evidence type="ECO:0000256" key="5">
    <source>
        <dbReference type="RuleBase" id="RU000499"/>
    </source>
</evidence>
<comment type="similarity">
    <text evidence="1 5">Belongs to the glutathione peroxidase family.</text>
</comment>
<dbReference type="PRINTS" id="PR01011">
    <property type="entry name" value="GLUTPROXDASE"/>
</dbReference>
<dbReference type="PROSITE" id="PS00460">
    <property type="entry name" value="GLUTATHIONE_PEROXID_1"/>
    <property type="match status" value="1"/>
</dbReference>
<dbReference type="Gene3D" id="3.40.30.10">
    <property type="entry name" value="Glutaredoxin"/>
    <property type="match status" value="1"/>
</dbReference>
<accession>A0A1G9EGU3</accession>
<dbReference type="PROSITE" id="PS51355">
    <property type="entry name" value="GLUTATHIONE_PEROXID_3"/>
    <property type="match status" value="1"/>
</dbReference>
<dbReference type="PANTHER" id="PTHR11592">
    <property type="entry name" value="GLUTATHIONE PEROXIDASE"/>
    <property type="match status" value="1"/>
</dbReference>
<evidence type="ECO:0000256" key="4">
    <source>
        <dbReference type="PIRSR" id="PIRSR000303-1"/>
    </source>
</evidence>
<dbReference type="GO" id="GO:0004601">
    <property type="term" value="F:peroxidase activity"/>
    <property type="evidence" value="ECO:0007669"/>
    <property type="project" value="UniProtKB-KW"/>
</dbReference>
<dbReference type="InterPro" id="IPR029759">
    <property type="entry name" value="GPX_AS"/>
</dbReference>
<gene>
    <name evidence="6" type="ORF">SAMN05216282_11243</name>
</gene>
<keyword evidence="7" id="KW-1185">Reference proteome</keyword>
<name>A0A1G9EGU3_9MICO</name>